<evidence type="ECO:0000256" key="9">
    <source>
        <dbReference type="HAMAP-Rule" id="MF_01924"/>
    </source>
</evidence>
<evidence type="ECO:0000313" key="11">
    <source>
        <dbReference type="EMBL" id="MDN4494501.1"/>
    </source>
</evidence>
<evidence type="ECO:0000256" key="6">
    <source>
        <dbReference type="ARBA" id="ARBA00022997"/>
    </source>
</evidence>
<dbReference type="Gene3D" id="3.30.1380.10">
    <property type="match status" value="1"/>
</dbReference>
<keyword evidence="8 10" id="KW-0961">Cell wall biogenesis/degradation</keyword>
<accession>A0ABT8GUC8</accession>
<organism evidence="11 12">
    <name type="scientific">Ureibacillus aquaedulcis</name>
    <dbReference type="NCBI Taxonomy" id="3058421"/>
    <lineage>
        <taxon>Bacteria</taxon>
        <taxon>Bacillati</taxon>
        <taxon>Bacillota</taxon>
        <taxon>Bacilli</taxon>
        <taxon>Bacillales</taxon>
        <taxon>Caryophanaceae</taxon>
        <taxon>Ureibacillus</taxon>
    </lineage>
</organism>
<evidence type="ECO:0000256" key="5">
    <source>
        <dbReference type="ARBA" id="ARBA00022833"/>
    </source>
</evidence>
<comment type="function">
    <text evidence="9 10">Catalyzes hydrolysis of the D-alanyl-D-alanine dipeptide.</text>
</comment>
<feature type="binding site" evidence="9">
    <location>
        <position position="128"/>
    </location>
    <ligand>
        <name>Zn(2+)</name>
        <dbReference type="ChEBI" id="CHEBI:29105"/>
        <note>catalytic</note>
    </ligand>
</feature>
<feature type="site" description="Transition state stabilizer" evidence="9">
    <location>
        <position position="72"/>
    </location>
</feature>
<feature type="active site" description="Proton donor/acceptor" evidence="9">
    <location>
        <position position="189"/>
    </location>
</feature>
<protein>
    <recommendedName>
        <fullName evidence="9 10">D-alanyl-D-alanine dipeptidase</fullName>
        <shortName evidence="9 10">D-Ala-D-Ala dipeptidase</shortName>
        <ecNumber evidence="9 10">3.4.13.22</ecNumber>
    </recommendedName>
</protein>
<reference evidence="11" key="1">
    <citation type="submission" date="2023-07" db="EMBL/GenBank/DDBJ databases">
        <title>Ureibacillus sp. isolated from freshwater well.</title>
        <authorList>
            <person name="Kirdat K."/>
            <person name="Bhatt A."/>
            <person name="Teware R."/>
            <person name="Bhavsar Y."/>
            <person name="Yadav A."/>
        </authorList>
    </citation>
    <scope>NUCLEOTIDE SEQUENCE</scope>
    <source>
        <strain evidence="11">BA0131</strain>
    </source>
</reference>
<dbReference type="SUPFAM" id="SSF55166">
    <property type="entry name" value="Hedgehog/DD-peptidase"/>
    <property type="match status" value="1"/>
</dbReference>
<keyword evidence="12" id="KW-1185">Reference proteome</keyword>
<evidence type="ECO:0000256" key="1">
    <source>
        <dbReference type="ARBA" id="ARBA00001362"/>
    </source>
</evidence>
<comment type="caution">
    <text evidence="11">The sequence shown here is derived from an EMBL/GenBank/DDBJ whole genome shotgun (WGS) entry which is preliminary data.</text>
</comment>
<gene>
    <name evidence="11" type="ORF">QYB95_13190</name>
</gene>
<dbReference type="RefSeq" id="WP_301138801.1">
    <property type="nucleotide sequence ID" value="NZ_JAUHTQ010000010.1"/>
</dbReference>
<keyword evidence="2 9" id="KW-0645">Protease</keyword>
<comment type="cofactor">
    <cofactor evidence="9">
        <name>Zn(2+)</name>
        <dbReference type="ChEBI" id="CHEBI:29105"/>
    </cofactor>
    <text evidence="9">Binds 1 zinc ion per subunit.</text>
</comment>
<feature type="binding site" evidence="9">
    <location>
        <position position="121"/>
    </location>
    <ligand>
        <name>Zn(2+)</name>
        <dbReference type="ChEBI" id="CHEBI:29105"/>
        <note>catalytic</note>
    </ligand>
</feature>
<keyword evidence="7 9" id="KW-0482">Metalloprotease</keyword>
<keyword evidence="5 9" id="KW-0862">Zinc</keyword>
<dbReference type="InterPro" id="IPR000755">
    <property type="entry name" value="A_A_dipeptidase"/>
</dbReference>
<comment type="similarity">
    <text evidence="9 10">Belongs to the peptidase M15D family.</text>
</comment>
<keyword evidence="6 9" id="KW-0224">Dipeptidase</keyword>
<evidence type="ECO:0000256" key="3">
    <source>
        <dbReference type="ARBA" id="ARBA00022723"/>
    </source>
</evidence>
<name>A0ABT8GUC8_9BACL</name>
<dbReference type="PANTHER" id="PTHR43126:SF2">
    <property type="entry name" value="D-ALANYL-D-ALANINE DIPEPTIDASE"/>
    <property type="match status" value="1"/>
</dbReference>
<dbReference type="InterPro" id="IPR009045">
    <property type="entry name" value="Zn_M74/Hedgehog-like"/>
</dbReference>
<comment type="catalytic activity">
    <reaction evidence="1 9 10">
        <text>D-alanyl-D-alanine + H2O = 2 D-alanine</text>
        <dbReference type="Rhea" id="RHEA:20661"/>
        <dbReference type="ChEBI" id="CHEBI:15377"/>
        <dbReference type="ChEBI" id="CHEBI:57416"/>
        <dbReference type="ChEBI" id="CHEBI:57822"/>
        <dbReference type="EC" id="3.4.13.22"/>
    </reaction>
</comment>
<feature type="binding site" evidence="9">
    <location>
        <position position="192"/>
    </location>
    <ligand>
        <name>Zn(2+)</name>
        <dbReference type="ChEBI" id="CHEBI:29105"/>
        <note>catalytic</note>
    </ligand>
</feature>
<evidence type="ECO:0000256" key="2">
    <source>
        <dbReference type="ARBA" id="ARBA00022670"/>
    </source>
</evidence>
<keyword evidence="4 9" id="KW-0378">Hydrolase</keyword>
<dbReference type="CDD" id="cd14843">
    <property type="entry name" value="D-Ala-D-Ala_dipeptidase_like"/>
    <property type="match status" value="1"/>
</dbReference>
<dbReference type="PANTHER" id="PTHR43126">
    <property type="entry name" value="D-ALANYL-D-ALANINE DIPEPTIDASE"/>
    <property type="match status" value="1"/>
</dbReference>
<dbReference type="Proteomes" id="UP001172743">
    <property type="component" value="Unassembled WGS sequence"/>
</dbReference>
<dbReference type="EC" id="3.4.13.22" evidence="9 10"/>
<evidence type="ECO:0000256" key="7">
    <source>
        <dbReference type="ARBA" id="ARBA00023049"/>
    </source>
</evidence>
<evidence type="ECO:0000256" key="4">
    <source>
        <dbReference type="ARBA" id="ARBA00022801"/>
    </source>
</evidence>
<evidence type="ECO:0000256" key="8">
    <source>
        <dbReference type="ARBA" id="ARBA00023316"/>
    </source>
</evidence>
<evidence type="ECO:0000256" key="10">
    <source>
        <dbReference type="PIRNR" id="PIRNR026671"/>
    </source>
</evidence>
<dbReference type="PIRSF" id="PIRSF026671">
    <property type="entry name" value="AA_dipeptidase"/>
    <property type="match status" value="1"/>
</dbReference>
<evidence type="ECO:0000313" key="12">
    <source>
        <dbReference type="Proteomes" id="UP001172743"/>
    </source>
</evidence>
<sequence length="233" mass="27308">MQLHPIIRENQEPLLNLTDSHSRIYSRSIYFEQQIPNSLQSIYLRQNAYERLVEALTLLPVEYSFIVYDGYRPIQVQQHLFQLFSEEIKGNHPDFSEEEILEETLKYVAFPSVDPTKTSPHLTGGAIDLTLGDLEGNPLDLGSVFDEMSVKSATRYYEHHPFENEEALKNRRLLYNCMTTVGFTNYSEEWWHFDYGNATWARRVNSGEAKYGAVESKIKAHQLKEYRYYESVY</sequence>
<dbReference type="HAMAP" id="MF_01924">
    <property type="entry name" value="A_A_dipeptidase"/>
    <property type="match status" value="1"/>
</dbReference>
<keyword evidence="3 9" id="KW-0479">Metal-binding</keyword>
<dbReference type="EMBL" id="JAUHTQ010000010">
    <property type="protein sequence ID" value="MDN4494501.1"/>
    <property type="molecule type" value="Genomic_DNA"/>
</dbReference>
<proteinExistence type="inferred from homology"/>
<dbReference type="Pfam" id="PF01427">
    <property type="entry name" value="Peptidase_M15"/>
    <property type="match status" value="1"/>
</dbReference>